<dbReference type="PANTHER" id="PTHR45957">
    <property type="entry name" value="ANAPHASE-PROMOTING COMPLEX SUBUNIT 2"/>
    <property type="match status" value="1"/>
</dbReference>
<evidence type="ECO:0000313" key="3">
    <source>
        <dbReference type="EMBL" id="EMD00331.1"/>
    </source>
</evidence>
<evidence type="ECO:0000259" key="2">
    <source>
        <dbReference type="PROSITE" id="PS50069"/>
    </source>
</evidence>
<dbReference type="EMBL" id="KB445551">
    <property type="protein sequence ID" value="EMD00331.1"/>
    <property type="molecule type" value="Genomic_DNA"/>
</dbReference>
<dbReference type="eggNOG" id="KOG2165">
    <property type="taxonomic scope" value="Eukaryota"/>
</dbReference>
<accession>M2NMC2</accession>
<dbReference type="SUPFAM" id="SSF75632">
    <property type="entry name" value="Cullin homology domain"/>
    <property type="match status" value="1"/>
</dbReference>
<dbReference type="GO" id="GO:0070979">
    <property type="term" value="P:protein K11-linked ubiquitination"/>
    <property type="evidence" value="ECO:0007669"/>
    <property type="project" value="TreeGrafter"/>
</dbReference>
<keyword evidence="4" id="KW-1185">Reference proteome</keyword>
<dbReference type="InterPro" id="IPR057975">
    <property type="entry name" value="TPR_ANAPC2"/>
</dbReference>
<organism evidence="3 4">
    <name type="scientific">Baudoinia panamericana (strain UAMH 10762)</name>
    <name type="common">Angels' share fungus</name>
    <name type="synonym">Baudoinia compniacensis (strain UAMH 10762)</name>
    <dbReference type="NCBI Taxonomy" id="717646"/>
    <lineage>
        <taxon>Eukaryota</taxon>
        <taxon>Fungi</taxon>
        <taxon>Dikarya</taxon>
        <taxon>Ascomycota</taxon>
        <taxon>Pezizomycotina</taxon>
        <taxon>Dothideomycetes</taxon>
        <taxon>Dothideomycetidae</taxon>
        <taxon>Mycosphaerellales</taxon>
        <taxon>Teratosphaeriaceae</taxon>
        <taxon>Baudoinia</taxon>
    </lineage>
</organism>
<comment type="similarity">
    <text evidence="1">Belongs to the cullin family.</text>
</comment>
<dbReference type="GO" id="GO:0007091">
    <property type="term" value="P:metaphase/anaphase transition of mitotic cell cycle"/>
    <property type="evidence" value="ECO:0007669"/>
    <property type="project" value="TreeGrafter"/>
</dbReference>
<dbReference type="Gene3D" id="3.30.230.130">
    <property type="entry name" value="Cullin, Chain C, Domain 2"/>
    <property type="match status" value="1"/>
</dbReference>
<dbReference type="PROSITE" id="PS50069">
    <property type="entry name" value="CULLIN_2"/>
    <property type="match status" value="1"/>
</dbReference>
<name>M2NMC2_BAUPA</name>
<dbReference type="InterPro" id="IPR059120">
    <property type="entry name" value="Cullin-like_AB"/>
</dbReference>
<dbReference type="RefSeq" id="XP_007672831.1">
    <property type="nucleotide sequence ID" value="XM_007674641.1"/>
</dbReference>
<dbReference type="GO" id="GO:0005680">
    <property type="term" value="C:anaphase-promoting complex"/>
    <property type="evidence" value="ECO:0007669"/>
    <property type="project" value="TreeGrafter"/>
</dbReference>
<dbReference type="GeneID" id="19116147"/>
<protein>
    <recommendedName>
        <fullName evidence="2">Cullin family profile domain-containing protein</fullName>
    </recommendedName>
</protein>
<gene>
    <name evidence="3" type="ORF">BAUCODRAFT_64305</name>
</gene>
<dbReference type="Pfam" id="PF25773">
    <property type="entry name" value="TPR_ANAPC2"/>
    <property type="match status" value="1"/>
</dbReference>
<dbReference type="InterPro" id="IPR036317">
    <property type="entry name" value="Cullin_homology_sf"/>
</dbReference>
<sequence>MLLGDAHLAHVQPALSRLRDRAQQALHTVARNTVPSQRLEKTLGLLIFRYVQEKLALCGDPEDCAKAKHCQCGLNADDLPFAQLRHIGFGDAIGERALALAVDKLLSGPALDRPCYRVDWDNDAPVAWKLDWWTQFCLSEFLENSVNALTGDSKYYLNMNERTDVLANAAGKNFARQRTAAIFEYVKSWPKGKGALHDIGVYSASIEGKAYVCGAFIIQVQTRLLHAGASTIEILSIYTNVIYVFRELDPRGVMLEKVAGPIRNYLRTRDDTVNIIAASFLAATVDAEGVIHIKKADLDKICFRIAVEAAKSSLANNRQQKTLDWNDMAWKPEPVDAGPNHKAAESDDIVTYILGLFDPEDFIKEITTVLAQHLLQATDPEYVKETRLVELLKSRLDATKLQAVEVMLKDMRDSVTLNKRISIRSGDVDIQPPAPAEIRAAMPEEGITSAELYKRFQHRMKQAQFIAMLKVVANKRHDLYYPKRTRLPPDAAARASIDVGTVNDTIDSHPDIRVQVLSSFFWPQMRANEFHLPRALADLEQKFNDRFASLGNQRKLRYRHALSRVTVRLALEDRNLEHVDVPAWRASVIDAFLEEPTVTAEQLAQGLGMEEDLVQDALAFWTANRVLYQPTPGSYAVLERLDMDNGDTDPTNQQQPQPVEPIPSIVSQDDMLKASAPMFETFIANMLRNGGPKEVGGMMGITSMMKMVLPTFTFGGEETKWLLLRLEGRGEVVRHGDTWAAAG</sequence>
<evidence type="ECO:0000256" key="1">
    <source>
        <dbReference type="PROSITE-ProRule" id="PRU00330"/>
    </source>
</evidence>
<dbReference type="Pfam" id="PF26557">
    <property type="entry name" value="Cullin_AB"/>
    <property type="match status" value="1"/>
</dbReference>
<dbReference type="OrthoDB" id="5581181at2759"/>
<dbReference type="GO" id="GO:0031625">
    <property type="term" value="F:ubiquitin protein ligase binding"/>
    <property type="evidence" value="ECO:0007669"/>
    <property type="project" value="InterPro"/>
</dbReference>
<dbReference type="HOGENOM" id="CLU_007149_0_1_1"/>
<dbReference type="Proteomes" id="UP000011761">
    <property type="component" value="Unassembled WGS sequence"/>
</dbReference>
<evidence type="ECO:0000313" key="4">
    <source>
        <dbReference type="Proteomes" id="UP000011761"/>
    </source>
</evidence>
<dbReference type="KEGG" id="bcom:BAUCODRAFT_64305"/>
<dbReference type="AlphaFoldDB" id="M2NMC2"/>
<reference evidence="3 4" key="1">
    <citation type="journal article" date="2012" name="PLoS Pathog.">
        <title>Diverse lifestyles and strategies of plant pathogenesis encoded in the genomes of eighteen Dothideomycetes fungi.</title>
        <authorList>
            <person name="Ohm R.A."/>
            <person name="Feau N."/>
            <person name="Henrissat B."/>
            <person name="Schoch C.L."/>
            <person name="Horwitz B.A."/>
            <person name="Barry K.W."/>
            <person name="Condon B.J."/>
            <person name="Copeland A.C."/>
            <person name="Dhillon B."/>
            <person name="Glaser F."/>
            <person name="Hesse C.N."/>
            <person name="Kosti I."/>
            <person name="LaButti K."/>
            <person name="Lindquist E.A."/>
            <person name="Lucas S."/>
            <person name="Salamov A.A."/>
            <person name="Bradshaw R.E."/>
            <person name="Ciuffetti L."/>
            <person name="Hamelin R.C."/>
            <person name="Kema G.H.J."/>
            <person name="Lawrence C."/>
            <person name="Scott J.A."/>
            <person name="Spatafora J.W."/>
            <person name="Turgeon B.G."/>
            <person name="de Wit P.J.G.M."/>
            <person name="Zhong S."/>
            <person name="Goodwin S.B."/>
            <person name="Grigoriev I.V."/>
        </authorList>
    </citation>
    <scope>NUCLEOTIDE SEQUENCE [LARGE SCALE GENOMIC DNA]</scope>
    <source>
        <strain evidence="3 4">UAMH 10762</strain>
    </source>
</reference>
<feature type="domain" description="Cullin family profile" evidence="2">
    <location>
        <begin position="347"/>
        <end position="622"/>
    </location>
</feature>
<dbReference type="InterPro" id="IPR044554">
    <property type="entry name" value="ANAPC2"/>
</dbReference>
<dbReference type="OMA" id="VTTWQAT"/>
<dbReference type="InterPro" id="IPR016158">
    <property type="entry name" value="Cullin_homology"/>
</dbReference>
<dbReference type="STRING" id="717646.M2NMC2"/>
<proteinExistence type="inferred from homology"/>
<dbReference type="GO" id="GO:0006511">
    <property type="term" value="P:ubiquitin-dependent protein catabolic process"/>
    <property type="evidence" value="ECO:0007669"/>
    <property type="project" value="InterPro"/>
</dbReference>
<dbReference type="PANTHER" id="PTHR45957:SF1">
    <property type="entry name" value="ANAPHASE-PROMOTING COMPLEX SUBUNIT 2"/>
    <property type="match status" value="1"/>
</dbReference>